<dbReference type="EMBL" id="AP021888">
    <property type="protein sequence ID" value="BBP43204.1"/>
    <property type="molecule type" value="Genomic_DNA"/>
</dbReference>
<organism evidence="2 3">
    <name type="scientific">Thiosulfativibrio zosterae</name>
    <dbReference type="NCBI Taxonomy" id="2675053"/>
    <lineage>
        <taxon>Bacteria</taxon>
        <taxon>Pseudomonadati</taxon>
        <taxon>Pseudomonadota</taxon>
        <taxon>Gammaproteobacteria</taxon>
        <taxon>Thiotrichales</taxon>
        <taxon>Piscirickettsiaceae</taxon>
        <taxon>Thiosulfativibrio</taxon>
    </lineage>
</organism>
<accession>A0A6F8PMD1</accession>
<evidence type="ECO:0000313" key="3">
    <source>
        <dbReference type="Proteomes" id="UP000501466"/>
    </source>
</evidence>
<dbReference type="InterPro" id="IPR007433">
    <property type="entry name" value="DUF481"/>
</dbReference>
<keyword evidence="1" id="KW-0732">Signal</keyword>
<protein>
    <recommendedName>
        <fullName evidence="4">DUF481 domain-containing protein</fullName>
    </recommendedName>
</protein>
<evidence type="ECO:0008006" key="4">
    <source>
        <dbReference type="Google" id="ProtNLM"/>
    </source>
</evidence>
<dbReference type="SUPFAM" id="SSF103515">
    <property type="entry name" value="Autotransporter"/>
    <property type="match status" value="1"/>
</dbReference>
<keyword evidence="3" id="KW-1185">Reference proteome</keyword>
<evidence type="ECO:0000313" key="2">
    <source>
        <dbReference type="EMBL" id="BBP43204.1"/>
    </source>
</evidence>
<dbReference type="Proteomes" id="UP000501466">
    <property type="component" value="Chromosome"/>
</dbReference>
<feature type="chain" id="PRO_5026079026" description="DUF481 domain-containing protein" evidence="1">
    <location>
        <begin position="22"/>
        <end position="239"/>
    </location>
</feature>
<feature type="signal peptide" evidence="1">
    <location>
        <begin position="1"/>
        <end position="21"/>
    </location>
</feature>
<gene>
    <name evidence="2" type="ORF">THMIRHAT_09500</name>
</gene>
<evidence type="ECO:0000256" key="1">
    <source>
        <dbReference type="SAM" id="SignalP"/>
    </source>
</evidence>
<proteinExistence type="predicted"/>
<dbReference type="Pfam" id="PF04338">
    <property type="entry name" value="DUF481"/>
    <property type="match status" value="1"/>
</dbReference>
<dbReference type="KEGG" id="tzo:THMIRHAT_09500"/>
<name>A0A6F8PMD1_9GAMM</name>
<reference evidence="3" key="1">
    <citation type="submission" date="2019-11" db="EMBL/GenBank/DDBJ databases">
        <title>Isolation and characterization of two novel species in the genus Thiomicrorhabdus.</title>
        <authorList>
            <person name="Mochizuki J."/>
            <person name="Kojima H."/>
            <person name="Fukui M."/>
        </authorList>
    </citation>
    <scope>NUCLEOTIDE SEQUENCE [LARGE SCALE GENOMIC DNA]</scope>
    <source>
        <strain evidence="3">AkT22</strain>
    </source>
</reference>
<sequence>MKFKKIVMATAIIMSSSAAMADEVKTGLSGAGEAGYSNTTGNTVSESLFAGIKLDYLQADYKVKGLIEANNKKESGVQTAERYVGDFQADVFFSDNQKMYGFGQARWENDRFADIDLSSYYFGGVGYNYFNQKNIVLTVEAGLGYQNVNYMTAKDFDQGVSKLYANFEYAINANVRFLQDVTEYYGSEQAKFESNTGVKVKLADSLSMKASYKYRHNSDPAAGKKNEDTETLLSVMYDF</sequence>
<dbReference type="InterPro" id="IPR036709">
    <property type="entry name" value="Autotransporte_beta_dom_sf"/>
</dbReference>
<dbReference type="RefSeq" id="WP_173291028.1">
    <property type="nucleotide sequence ID" value="NZ_AP021888.1"/>
</dbReference>
<dbReference type="AlphaFoldDB" id="A0A6F8PMD1"/>